<protein>
    <recommendedName>
        <fullName evidence="4">DUF3040 domain-containing protein</fullName>
    </recommendedName>
</protein>
<gene>
    <name evidence="2" type="ORF">FCI23_53585</name>
</gene>
<proteinExistence type="predicted"/>
<keyword evidence="1" id="KW-0812">Transmembrane</keyword>
<accession>A0A4V5MW26</accession>
<comment type="caution">
    <text evidence="2">The sequence shown here is derived from an EMBL/GenBank/DDBJ whole genome shotgun (WGS) entry which is preliminary data.</text>
</comment>
<keyword evidence="1" id="KW-0472">Membrane</keyword>
<keyword evidence="3" id="KW-1185">Reference proteome</keyword>
<dbReference type="Proteomes" id="UP000305778">
    <property type="component" value="Unassembled WGS sequence"/>
</dbReference>
<evidence type="ECO:0000313" key="2">
    <source>
        <dbReference type="EMBL" id="TJZ94498.1"/>
    </source>
</evidence>
<evidence type="ECO:0000313" key="3">
    <source>
        <dbReference type="Proteomes" id="UP000305778"/>
    </source>
</evidence>
<reference evidence="2 3" key="1">
    <citation type="submission" date="2019-04" db="EMBL/GenBank/DDBJ databases">
        <title>Streptomyces oryziradicis sp. nov., a novel actinomycete isolated from rhizosphere soil of rice (Oryza sativa L.).</title>
        <authorList>
            <person name="Li C."/>
        </authorList>
    </citation>
    <scope>NUCLEOTIDE SEQUENCE [LARGE SCALE GENOMIC DNA]</scope>
    <source>
        <strain evidence="2 3">NEAU-C40</strain>
    </source>
</reference>
<keyword evidence="1" id="KW-1133">Transmembrane helix</keyword>
<sequence length="78" mass="8361">MLSEIEAALGKDGEVDRSLRTLCLSSRRPLWEEIRRPHGVFVAALAAASLCLLVAGSLTAVAALIWVCAGVHRHPRTA</sequence>
<dbReference type="EMBL" id="SUMC01000217">
    <property type="protein sequence ID" value="TJZ94498.1"/>
    <property type="molecule type" value="Genomic_DNA"/>
</dbReference>
<feature type="transmembrane region" description="Helical" evidence="1">
    <location>
        <begin position="40"/>
        <end position="69"/>
    </location>
</feature>
<dbReference type="RefSeq" id="WP_136731433.1">
    <property type="nucleotide sequence ID" value="NZ_SUMC01000217.1"/>
</dbReference>
<evidence type="ECO:0008006" key="4">
    <source>
        <dbReference type="Google" id="ProtNLM"/>
    </source>
</evidence>
<evidence type="ECO:0000256" key="1">
    <source>
        <dbReference type="SAM" id="Phobius"/>
    </source>
</evidence>
<dbReference type="AlphaFoldDB" id="A0A4V5MW26"/>
<organism evidence="2 3">
    <name type="scientific">Actinacidiphila oryziradicis</name>
    <dbReference type="NCBI Taxonomy" id="2571141"/>
    <lineage>
        <taxon>Bacteria</taxon>
        <taxon>Bacillati</taxon>
        <taxon>Actinomycetota</taxon>
        <taxon>Actinomycetes</taxon>
        <taxon>Kitasatosporales</taxon>
        <taxon>Streptomycetaceae</taxon>
        <taxon>Actinacidiphila</taxon>
    </lineage>
</organism>
<name>A0A4V5MW26_9ACTN</name>